<keyword evidence="1" id="KW-0436">Ligase</keyword>
<comment type="caution">
    <text evidence="1">The sequence shown here is derived from an EMBL/GenBank/DDBJ whole genome shotgun (WGS) entry which is preliminary data.</text>
</comment>
<evidence type="ECO:0000313" key="1">
    <source>
        <dbReference type="EMBL" id="KAJ1894567.1"/>
    </source>
</evidence>
<keyword evidence="2" id="KW-1185">Reference proteome</keyword>
<dbReference type="EC" id="6.1.1.1" evidence="1"/>
<accession>A0ACC1ILH3</accession>
<dbReference type="EMBL" id="JANBPG010000676">
    <property type="protein sequence ID" value="KAJ1894567.1"/>
    <property type="molecule type" value="Genomic_DNA"/>
</dbReference>
<name>A0ACC1ILH3_9FUNG</name>
<dbReference type="Proteomes" id="UP001150581">
    <property type="component" value="Unassembled WGS sequence"/>
</dbReference>
<reference evidence="1" key="1">
    <citation type="submission" date="2022-07" db="EMBL/GenBank/DDBJ databases">
        <title>Phylogenomic reconstructions and comparative analyses of Kickxellomycotina fungi.</title>
        <authorList>
            <person name="Reynolds N.K."/>
            <person name="Stajich J.E."/>
            <person name="Barry K."/>
            <person name="Grigoriev I.V."/>
            <person name="Crous P."/>
            <person name="Smith M.E."/>
        </authorList>
    </citation>
    <scope>NUCLEOTIDE SEQUENCE</scope>
    <source>
        <strain evidence="1">Benny 63K</strain>
    </source>
</reference>
<gene>
    <name evidence="1" type="primary">TYS1_1</name>
    <name evidence="1" type="ORF">LPJ66_005112</name>
</gene>
<protein>
    <submittedName>
        <fullName evidence="1">Tyrosine--tRNA ligase cytoplasmic</fullName>
        <ecNumber evidence="1">6.1.1.1</ecNumber>
    </submittedName>
</protein>
<organism evidence="1 2">
    <name type="scientific">Kickxella alabastrina</name>
    <dbReference type="NCBI Taxonomy" id="61397"/>
    <lineage>
        <taxon>Eukaryota</taxon>
        <taxon>Fungi</taxon>
        <taxon>Fungi incertae sedis</taxon>
        <taxon>Zoopagomycota</taxon>
        <taxon>Kickxellomycotina</taxon>
        <taxon>Kickxellomycetes</taxon>
        <taxon>Kickxellales</taxon>
        <taxon>Kickxellaceae</taxon>
        <taxon>Kickxella</taxon>
    </lineage>
</organism>
<evidence type="ECO:0000313" key="2">
    <source>
        <dbReference type="Proteomes" id="UP001150581"/>
    </source>
</evidence>
<sequence>MSTNTSEILSPEEKLTLIKRNLQEVLGEAELVKILAERDISLYWGTAPTGRPHVGYFVAMTKIADYLRAGCHVTILLADIHAFLDNLKSSIELVKSRTKYYEQTIKAMLNSIGVPLEKLTFVVGSSFELTPEYSMDNYRLASLVTEHDAKKAGAEVVKQVDSALLSGLLYPGMQALDEEYLKVDAQFGGVDQRKIFTFAEKYMPQLGYKKRIHLMNPMVPGLQGSKMSSSDPDSKIDILDDEKAVLKKLKKAFCEEGNITENGILSFIKFVLMPVSSLRAGQAEFVIKRPEQYGGNSVYNDFASLERDFADKNIHPGDLKNSTAAALNALLEPVRQHFAVPEMQQLILEAYPPPQAKAKPVKQKKKHNVRPDVQAPTAETFAPVTGAVEEKLANAQI</sequence>
<proteinExistence type="predicted"/>